<dbReference type="AlphaFoldDB" id="A0A5B0R465"/>
<proteinExistence type="predicted"/>
<name>A0A5B0R465_PUCGR</name>
<comment type="caution">
    <text evidence="1">The sequence shown here is derived from an EMBL/GenBank/DDBJ whole genome shotgun (WGS) entry which is preliminary data.</text>
</comment>
<organism evidence="1 2">
    <name type="scientific">Puccinia graminis f. sp. tritici</name>
    <dbReference type="NCBI Taxonomy" id="56615"/>
    <lineage>
        <taxon>Eukaryota</taxon>
        <taxon>Fungi</taxon>
        <taxon>Dikarya</taxon>
        <taxon>Basidiomycota</taxon>
        <taxon>Pucciniomycotina</taxon>
        <taxon>Pucciniomycetes</taxon>
        <taxon>Pucciniales</taxon>
        <taxon>Pucciniaceae</taxon>
        <taxon>Puccinia</taxon>
    </lineage>
</organism>
<dbReference type="Proteomes" id="UP000324748">
    <property type="component" value="Unassembled WGS sequence"/>
</dbReference>
<sequence>MKVKSIGTAHFAYRLHHFESGTPNSSEKFYQHANLYFKMPPVFNKGSGIWYCSKVNHNYSAEPNNYRSIWK</sequence>
<keyword evidence="2" id="KW-1185">Reference proteome</keyword>
<evidence type="ECO:0000313" key="2">
    <source>
        <dbReference type="Proteomes" id="UP000324748"/>
    </source>
</evidence>
<accession>A0A5B0R465</accession>
<dbReference type="EMBL" id="VSWC01000001">
    <property type="protein sequence ID" value="KAA1120189.1"/>
    <property type="molecule type" value="Genomic_DNA"/>
</dbReference>
<evidence type="ECO:0000313" key="1">
    <source>
        <dbReference type="EMBL" id="KAA1120189.1"/>
    </source>
</evidence>
<gene>
    <name evidence="1" type="ORF">PGT21_037246</name>
</gene>
<reference evidence="1 2" key="1">
    <citation type="submission" date="2019-05" db="EMBL/GenBank/DDBJ databases">
        <title>Emergence of the Ug99 lineage of the wheat stem rust pathogen through somatic hybridization.</title>
        <authorList>
            <person name="Li F."/>
            <person name="Upadhyaya N.M."/>
            <person name="Sperschneider J."/>
            <person name="Matny O."/>
            <person name="Nguyen-Phuc H."/>
            <person name="Mago R."/>
            <person name="Raley C."/>
            <person name="Miller M.E."/>
            <person name="Silverstein K.A.T."/>
            <person name="Henningsen E."/>
            <person name="Hirsch C.D."/>
            <person name="Visser B."/>
            <person name="Pretorius Z.A."/>
            <person name="Steffenson B.J."/>
            <person name="Schwessinger B."/>
            <person name="Dodds P.N."/>
            <person name="Figueroa M."/>
        </authorList>
    </citation>
    <scope>NUCLEOTIDE SEQUENCE [LARGE SCALE GENOMIC DNA]</scope>
    <source>
        <strain evidence="1">21-0</strain>
    </source>
</reference>
<protein>
    <submittedName>
        <fullName evidence="1">Uncharacterized protein</fullName>
    </submittedName>
</protein>